<evidence type="ECO:0000313" key="4">
    <source>
        <dbReference type="Proteomes" id="UP000272635"/>
    </source>
</evidence>
<reference evidence="3 4" key="1">
    <citation type="submission" date="2018-11" db="EMBL/GenBank/DDBJ databases">
        <title>Species Designations Belie Phenotypic and Genotypic Heterogeneity in Oral Streptococci.</title>
        <authorList>
            <person name="Velsko I."/>
        </authorList>
    </citation>
    <scope>NUCLEOTIDE SEQUENCE [LARGE SCALE GENOMIC DNA]</scope>
    <source>
        <strain evidence="3 4">BCC41</strain>
    </source>
</reference>
<feature type="domain" description="Enoyl reductase (ER)" evidence="2">
    <location>
        <begin position="37"/>
        <end position="354"/>
    </location>
</feature>
<gene>
    <name evidence="3" type="ORF">D8791_01070</name>
</gene>
<name>A0A3R9KFA5_STRCR</name>
<proteinExistence type="predicted"/>
<dbReference type="Proteomes" id="UP000272635">
    <property type="component" value="Unassembled WGS sequence"/>
</dbReference>
<dbReference type="GO" id="GO:0004022">
    <property type="term" value="F:alcohol dehydrogenase (NAD+) activity"/>
    <property type="evidence" value="ECO:0007669"/>
    <property type="project" value="UniProtKB-EC"/>
</dbReference>
<dbReference type="SUPFAM" id="SSF51735">
    <property type="entry name" value="NAD(P)-binding Rossmann-fold domains"/>
    <property type="match status" value="1"/>
</dbReference>
<comment type="caution">
    <text evidence="3">The sequence shown here is derived from an EMBL/GenBank/DDBJ whole genome shotgun (WGS) entry which is preliminary data.</text>
</comment>
<dbReference type="Gene3D" id="3.90.180.10">
    <property type="entry name" value="Medium-chain alcohol dehydrogenases, catalytic domain"/>
    <property type="match status" value="1"/>
</dbReference>
<dbReference type="CDD" id="cd05289">
    <property type="entry name" value="MDR_like_2"/>
    <property type="match status" value="1"/>
</dbReference>
<dbReference type="PANTHER" id="PTHR11695:SF294">
    <property type="entry name" value="RETICULON-4-INTERACTING PROTEIN 1, MITOCHONDRIAL"/>
    <property type="match status" value="1"/>
</dbReference>
<evidence type="ECO:0000256" key="1">
    <source>
        <dbReference type="SAM" id="MobiDB-lite"/>
    </source>
</evidence>
<dbReference type="InterPro" id="IPR050700">
    <property type="entry name" value="YIM1/Zinc_Alcohol_DH_Fams"/>
</dbReference>
<organism evidence="3 4">
    <name type="scientific">Streptococcus cristatus</name>
    <dbReference type="NCBI Taxonomy" id="45634"/>
    <lineage>
        <taxon>Bacteria</taxon>
        <taxon>Bacillati</taxon>
        <taxon>Bacillota</taxon>
        <taxon>Bacilli</taxon>
        <taxon>Lactobacillales</taxon>
        <taxon>Streptococcaceae</taxon>
        <taxon>Streptococcus</taxon>
    </lineage>
</organism>
<evidence type="ECO:0000259" key="2">
    <source>
        <dbReference type="SMART" id="SM00829"/>
    </source>
</evidence>
<dbReference type="InterPro" id="IPR013154">
    <property type="entry name" value="ADH-like_N"/>
</dbReference>
<evidence type="ECO:0000313" key="3">
    <source>
        <dbReference type="EMBL" id="RSJ83759.1"/>
    </source>
</evidence>
<dbReference type="InterPro" id="IPR020843">
    <property type="entry name" value="ER"/>
</dbReference>
<feature type="region of interest" description="Disordered" evidence="1">
    <location>
        <begin position="1"/>
        <end position="20"/>
    </location>
</feature>
<dbReference type="PANTHER" id="PTHR11695">
    <property type="entry name" value="ALCOHOL DEHYDROGENASE RELATED"/>
    <property type="match status" value="1"/>
</dbReference>
<dbReference type="EMBL" id="RJPT01000001">
    <property type="protein sequence ID" value="RSJ83759.1"/>
    <property type="molecule type" value="Genomic_DNA"/>
</dbReference>
<dbReference type="InterPro" id="IPR011032">
    <property type="entry name" value="GroES-like_sf"/>
</dbReference>
<dbReference type="SMART" id="SM00829">
    <property type="entry name" value="PKS_ER"/>
    <property type="match status" value="1"/>
</dbReference>
<accession>A0A3R9KFA5</accession>
<protein>
    <submittedName>
        <fullName evidence="3">Alcohol dehydrogenase</fullName>
        <ecNumber evidence="3">1.1.1.1</ecNumber>
    </submittedName>
</protein>
<dbReference type="AlphaFoldDB" id="A0A3R9KFA5"/>
<dbReference type="Gene3D" id="3.40.50.720">
    <property type="entry name" value="NAD(P)-binding Rossmann-like Domain"/>
    <property type="match status" value="1"/>
</dbReference>
<dbReference type="InterPro" id="IPR036291">
    <property type="entry name" value="NAD(P)-bd_dom_sf"/>
</dbReference>
<dbReference type="EC" id="1.1.1.1" evidence="3"/>
<dbReference type="Pfam" id="PF13602">
    <property type="entry name" value="ADH_zinc_N_2"/>
    <property type="match status" value="1"/>
</dbReference>
<dbReference type="SUPFAM" id="SSF50129">
    <property type="entry name" value="GroES-like"/>
    <property type="match status" value="1"/>
</dbReference>
<dbReference type="Pfam" id="PF08240">
    <property type="entry name" value="ADH_N"/>
    <property type="match status" value="1"/>
</dbReference>
<sequence length="358" mass="38772">MQISLKNARHVSVSDTAKNRKEKTMKVAQHTAYNKNNITLNITEIAKPSITDKEVLVKVTAAGVNPLDNMISRGEVKMIVPYKLPQTAGNEVVGIVESIGNKVNNLQVGDRVFGRLPLDHIGAFAEYVAVDSQALAKVPDYLSDEEAAAVPLTALTIMQALELMGAQAGKTIFISGGTGGVGGMAIPIAKAKGLTVITNGAGDSAERVLTLGADRFIDYKTEDYTKTVSQVDYVLDTLGGAETEKQMSIMKKGGHLVSLRAMPNVAFAKRMNLPKWKQIILGLAGRKFDKMADKYGVHYHFIFVKSNGAQLQEVSDLFSKLEIKPSIDTVYPFEEVNSALDKVANGRSRGKTVLSFKK</sequence>
<keyword evidence="3" id="KW-0560">Oxidoreductase</keyword>